<reference evidence="1 2" key="1">
    <citation type="submission" date="2009-09" db="EMBL/GenBank/DDBJ databases">
        <authorList>
            <person name="Weinstock G."/>
            <person name="Sodergren E."/>
            <person name="Clifton S."/>
            <person name="Fulton L."/>
            <person name="Fulton B."/>
            <person name="Courtney L."/>
            <person name="Fronick C."/>
            <person name="Harrison M."/>
            <person name="Strong C."/>
            <person name="Farmer C."/>
            <person name="Delahaunty K."/>
            <person name="Markovic C."/>
            <person name="Hall O."/>
            <person name="Minx P."/>
            <person name="Tomlinson C."/>
            <person name="Mitreva M."/>
            <person name="Nelson J."/>
            <person name="Hou S."/>
            <person name="Wollam A."/>
            <person name="Pepin K.H."/>
            <person name="Johnson M."/>
            <person name="Bhonagiri V."/>
            <person name="Nash W.E."/>
            <person name="Warren W."/>
            <person name="Chinwalla A."/>
            <person name="Mardis E.R."/>
            <person name="Wilson R.K."/>
        </authorList>
    </citation>
    <scope>NUCLEOTIDE SEQUENCE [LARGE SCALE GENOMIC DNA]</scope>
    <source>
        <strain evidence="2">ATCC 35185 / DSM 20758 / VPI D19B-28</strain>
    </source>
</reference>
<evidence type="ECO:0000313" key="1">
    <source>
        <dbReference type="EMBL" id="EEX77755.1"/>
    </source>
</evidence>
<dbReference type="AlphaFoldDB" id="C9LTM1"/>
<dbReference type="EMBL" id="ACKP02000015">
    <property type="protein sequence ID" value="EEX77755.1"/>
    <property type="molecule type" value="Genomic_DNA"/>
</dbReference>
<gene>
    <name evidence="1" type="ORF">SELSPUOL_01032</name>
</gene>
<proteinExistence type="predicted"/>
<name>C9LTM1_SELS3</name>
<accession>C9LTM1</accession>
<dbReference type="Proteomes" id="UP000003505">
    <property type="component" value="Unassembled WGS sequence"/>
</dbReference>
<protein>
    <submittedName>
        <fullName evidence="1">Uncharacterized protein</fullName>
    </submittedName>
</protein>
<organism evidence="1 2">
    <name type="scientific">Selenomonas sputigena (strain ATCC 35185 / DSM 20758 / CCUG 44933 / VPI D19B-28)</name>
    <dbReference type="NCBI Taxonomy" id="546271"/>
    <lineage>
        <taxon>Bacteria</taxon>
        <taxon>Bacillati</taxon>
        <taxon>Bacillota</taxon>
        <taxon>Negativicutes</taxon>
        <taxon>Selenomonadales</taxon>
        <taxon>Selenomonadaceae</taxon>
        <taxon>Selenomonas</taxon>
    </lineage>
</organism>
<comment type="caution">
    <text evidence="1">The sequence shown here is derived from an EMBL/GenBank/DDBJ whole genome shotgun (WGS) entry which is preliminary data.</text>
</comment>
<sequence length="40" mass="4600">MDVIDVIKETRINKVARMPEDRQLDLSVLSEQRSGGICRK</sequence>
<evidence type="ECO:0000313" key="2">
    <source>
        <dbReference type="Proteomes" id="UP000003505"/>
    </source>
</evidence>